<proteinExistence type="predicted"/>
<dbReference type="WBParaSite" id="MCU_002255-RA">
    <property type="protein sequence ID" value="MCU_002255-RA"/>
    <property type="gene ID" value="MCU_002255"/>
</dbReference>
<dbReference type="AlphaFoldDB" id="A0A5K3ERY0"/>
<sequence>MAYEEDMQPTREGHEWGAACNEQRCQRGGLGWTASDVWFWLVTGLHTRARVFYTITLFSSRSLFAVGDACHYPIYRFHFLP</sequence>
<accession>A0A5K3ERY0</accession>
<name>A0A5K3ERY0_MESCO</name>
<evidence type="ECO:0000313" key="1">
    <source>
        <dbReference type="WBParaSite" id="MCU_002255-RA"/>
    </source>
</evidence>
<reference evidence="1" key="1">
    <citation type="submission" date="2019-11" db="UniProtKB">
        <authorList>
            <consortium name="WormBaseParasite"/>
        </authorList>
    </citation>
    <scope>IDENTIFICATION</scope>
</reference>
<organism evidence="1">
    <name type="scientific">Mesocestoides corti</name>
    <name type="common">Flatworm</name>
    <dbReference type="NCBI Taxonomy" id="53468"/>
    <lineage>
        <taxon>Eukaryota</taxon>
        <taxon>Metazoa</taxon>
        <taxon>Spiralia</taxon>
        <taxon>Lophotrochozoa</taxon>
        <taxon>Platyhelminthes</taxon>
        <taxon>Cestoda</taxon>
        <taxon>Eucestoda</taxon>
        <taxon>Cyclophyllidea</taxon>
        <taxon>Mesocestoididae</taxon>
        <taxon>Mesocestoides</taxon>
    </lineage>
</organism>
<protein>
    <submittedName>
        <fullName evidence="1">Uncharacterized protein</fullName>
    </submittedName>
</protein>